<name>A0A8S1Y793_9CILI</name>
<dbReference type="Pfam" id="PF01565">
    <property type="entry name" value="FAD_binding_4"/>
    <property type="match status" value="1"/>
</dbReference>
<dbReference type="InterPro" id="IPR006094">
    <property type="entry name" value="Oxid_FAD_bind_N"/>
</dbReference>
<sequence length="86" mass="9976">MIYRGFIQVNQNQLELLLNHKLLGEVLQFCNQNNIKVVPQGGNTSFIKGATLVQNELIVSLRNIETYQNQNIYNYSKIWNHIIISD</sequence>
<dbReference type="Proteomes" id="UP000689195">
    <property type="component" value="Unassembled WGS sequence"/>
</dbReference>
<proteinExistence type="predicted"/>
<comment type="caution">
    <text evidence="2">The sequence shown here is derived from an EMBL/GenBank/DDBJ whole genome shotgun (WGS) entry which is preliminary data.</text>
</comment>
<keyword evidence="3" id="KW-1185">Reference proteome</keyword>
<evidence type="ECO:0000313" key="2">
    <source>
        <dbReference type="EMBL" id="CAD8209173.1"/>
    </source>
</evidence>
<dbReference type="AlphaFoldDB" id="A0A8S1Y793"/>
<organism evidence="2 3">
    <name type="scientific">Paramecium pentaurelia</name>
    <dbReference type="NCBI Taxonomy" id="43138"/>
    <lineage>
        <taxon>Eukaryota</taxon>
        <taxon>Sar</taxon>
        <taxon>Alveolata</taxon>
        <taxon>Ciliophora</taxon>
        <taxon>Intramacronucleata</taxon>
        <taxon>Oligohymenophorea</taxon>
        <taxon>Peniculida</taxon>
        <taxon>Parameciidae</taxon>
        <taxon>Paramecium</taxon>
    </lineage>
</organism>
<accession>A0A8S1Y793</accession>
<feature type="domain" description="FAD linked oxidase N-terminal" evidence="1">
    <location>
        <begin position="24"/>
        <end position="67"/>
    </location>
</feature>
<gene>
    <name evidence="2" type="ORF">PPENT_87.1.T1530102</name>
</gene>
<dbReference type="OrthoDB" id="5332616at2759"/>
<dbReference type="EMBL" id="CAJJDO010000153">
    <property type="protein sequence ID" value="CAD8209173.1"/>
    <property type="molecule type" value="Genomic_DNA"/>
</dbReference>
<reference evidence="2" key="1">
    <citation type="submission" date="2021-01" db="EMBL/GenBank/DDBJ databases">
        <authorList>
            <consortium name="Genoscope - CEA"/>
            <person name="William W."/>
        </authorList>
    </citation>
    <scope>NUCLEOTIDE SEQUENCE</scope>
</reference>
<evidence type="ECO:0000313" key="3">
    <source>
        <dbReference type="Proteomes" id="UP000689195"/>
    </source>
</evidence>
<evidence type="ECO:0000259" key="1">
    <source>
        <dbReference type="Pfam" id="PF01565"/>
    </source>
</evidence>
<dbReference type="GO" id="GO:0050660">
    <property type="term" value="F:flavin adenine dinucleotide binding"/>
    <property type="evidence" value="ECO:0007669"/>
    <property type="project" value="InterPro"/>
</dbReference>
<protein>
    <recommendedName>
        <fullName evidence="1">FAD linked oxidase N-terminal domain-containing protein</fullName>
    </recommendedName>
</protein>